<dbReference type="Proteomes" id="UP000298061">
    <property type="component" value="Unassembled WGS sequence"/>
</dbReference>
<accession>A0A4Y9ZRY6</accession>
<reference evidence="1 2" key="1">
    <citation type="submission" date="2019-02" db="EMBL/GenBank/DDBJ databases">
        <title>Genome sequencing of the rare red list fungi Hericium alpestre (H. flagellum).</title>
        <authorList>
            <person name="Buettner E."/>
            <person name="Kellner H."/>
        </authorList>
    </citation>
    <scope>NUCLEOTIDE SEQUENCE [LARGE SCALE GENOMIC DNA]</scope>
    <source>
        <strain evidence="1 2">DSM 108284</strain>
    </source>
</reference>
<gene>
    <name evidence="1" type="ORF">EWM64_g7753</name>
</gene>
<comment type="caution">
    <text evidence="1">The sequence shown here is derived from an EMBL/GenBank/DDBJ whole genome shotgun (WGS) entry which is preliminary data.</text>
</comment>
<name>A0A4Y9ZRY6_9AGAM</name>
<keyword evidence="2" id="KW-1185">Reference proteome</keyword>
<sequence>MGKNKRAAKAAWRAAAAASIAASILSPTPSLVAPVTAHDALAIIDSKEAMLVPMQQPRNVVHAGAGQEGSSGKT</sequence>
<dbReference type="EMBL" id="SFCI01001263">
    <property type="protein sequence ID" value="TFY76259.1"/>
    <property type="molecule type" value="Genomic_DNA"/>
</dbReference>
<dbReference type="AlphaFoldDB" id="A0A4Y9ZRY6"/>
<proteinExistence type="predicted"/>
<organism evidence="1 2">
    <name type="scientific">Hericium alpestre</name>
    <dbReference type="NCBI Taxonomy" id="135208"/>
    <lineage>
        <taxon>Eukaryota</taxon>
        <taxon>Fungi</taxon>
        <taxon>Dikarya</taxon>
        <taxon>Basidiomycota</taxon>
        <taxon>Agaricomycotina</taxon>
        <taxon>Agaricomycetes</taxon>
        <taxon>Russulales</taxon>
        <taxon>Hericiaceae</taxon>
        <taxon>Hericium</taxon>
    </lineage>
</organism>
<protein>
    <submittedName>
        <fullName evidence="1">Uncharacterized protein</fullName>
    </submittedName>
</protein>
<evidence type="ECO:0000313" key="2">
    <source>
        <dbReference type="Proteomes" id="UP000298061"/>
    </source>
</evidence>
<evidence type="ECO:0000313" key="1">
    <source>
        <dbReference type="EMBL" id="TFY76259.1"/>
    </source>
</evidence>